<dbReference type="Proteomes" id="UP000828390">
    <property type="component" value="Unassembled WGS sequence"/>
</dbReference>
<protein>
    <submittedName>
        <fullName evidence="1">Uncharacterized protein</fullName>
    </submittedName>
</protein>
<reference evidence="1" key="1">
    <citation type="journal article" date="2019" name="bioRxiv">
        <title>The Genome of the Zebra Mussel, Dreissena polymorpha: A Resource for Invasive Species Research.</title>
        <authorList>
            <person name="McCartney M.A."/>
            <person name="Auch B."/>
            <person name="Kono T."/>
            <person name="Mallez S."/>
            <person name="Zhang Y."/>
            <person name="Obille A."/>
            <person name="Becker A."/>
            <person name="Abrahante J.E."/>
            <person name="Garbe J."/>
            <person name="Badalamenti J.P."/>
            <person name="Herman A."/>
            <person name="Mangelson H."/>
            <person name="Liachko I."/>
            <person name="Sullivan S."/>
            <person name="Sone E.D."/>
            <person name="Koren S."/>
            <person name="Silverstein K.A.T."/>
            <person name="Beckman K.B."/>
            <person name="Gohl D.M."/>
        </authorList>
    </citation>
    <scope>NUCLEOTIDE SEQUENCE</scope>
    <source>
        <strain evidence="1">Duluth1</strain>
        <tissue evidence="1">Whole animal</tissue>
    </source>
</reference>
<evidence type="ECO:0000313" key="1">
    <source>
        <dbReference type="EMBL" id="KAH3890097.1"/>
    </source>
</evidence>
<proteinExistence type="predicted"/>
<comment type="caution">
    <text evidence="1">The sequence shown here is derived from an EMBL/GenBank/DDBJ whole genome shotgun (WGS) entry which is preliminary data.</text>
</comment>
<reference evidence="1" key="2">
    <citation type="submission" date="2020-11" db="EMBL/GenBank/DDBJ databases">
        <authorList>
            <person name="McCartney M.A."/>
            <person name="Auch B."/>
            <person name="Kono T."/>
            <person name="Mallez S."/>
            <person name="Becker A."/>
            <person name="Gohl D.M."/>
            <person name="Silverstein K.A.T."/>
            <person name="Koren S."/>
            <person name="Bechman K.B."/>
            <person name="Herman A."/>
            <person name="Abrahante J.E."/>
            <person name="Garbe J."/>
        </authorList>
    </citation>
    <scope>NUCLEOTIDE SEQUENCE</scope>
    <source>
        <strain evidence="1">Duluth1</strain>
        <tissue evidence="1">Whole animal</tissue>
    </source>
</reference>
<gene>
    <name evidence="1" type="ORF">DPMN_014168</name>
</gene>
<keyword evidence="2" id="KW-1185">Reference proteome</keyword>
<evidence type="ECO:0000313" key="2">
    <source>
        <dbReference type="Proteomes" id="UP000828390"/>
    </source>
</evidence>
<organism evidence="1 2">
    <name type="scientific">Dreissena polymorpha</name>
    <name type="common">Zebra mussel</name>
    <name type="synonym">Mytilus polymorpha</name>
    <dbReference type="NCBI Taxonomy" id="45954"/>
    <lineage>
        <taxon>Eukaryota</taxon>
        <taxon>Metazoa</taxon>
        <taxon>Spiralia</taxon>
        <taxon>Lophotrochozoa</taxon>
        <taxon>Mollusca</taxon>
        <taxon>Bivalvia</taxon>
        <taxon>Autobranchia</taxon>
        <taxon>Heteroconchia</taxon>
        <taxon>Euheterodonta</taxon>
        <taxon>Imparidentia</taxon>
        <taxon>Neoheterodontei</taxon>
        <taxon>Myida</taxon>
        <taxon>Dreissenoidea</taxon>
        <taxon>Dreissenidae</taxon>
        <taxon>Dreissena</taxon>
    </lineage>
</organism>
<dbReference type="AlphaFoldDB" id="A0A9D4NB63"/>
<sequence>MQPQALKDLINFKIHKHTIQHQNVQLSKSNILPQAVCTCHLPVGNSSLTASDAEVNAAPSVEASS</sequence>
<accession>A0A9D4NB63</accession>
<name>A0A9D4NB63_DREPO</name>
<dbReference type="EMBL" id="JAIWYP010000001">
    <property type="protein sequence ID" value="KAH3890097.1"/>
    <property type="molecule type" value="Genomic_DNA"/>
</dbReference>